<dbReference type="EMBL" id="KB445560">
    <property type="protein sequence ID" value="EMC93114.1"/>
    <property type="molecule type" value="Genomic_DNA"/>
</dbReference>
<dbReference type="Gene3D" id="3.40.50.300">
    <property type="entry name" value="P-loop containing nucleotide triphosphate hydrolases"/>
    <property type="match status" value="1"/>
</dbReference>
<keyword evidence="3" id="KW-1185">Reference proteome</keyword>
<feature type="domain" description="DNA2/NAM7 helicase-like C-terminal" evidence="1">
    <location>
        <begin position="35"/>
        <end position="110"/>
    </location>
</feature>
<protein>
    <recommendedName>
        <fullName evidence="1">DNA2/NAM7 helicase-like C-terminal domain-containing protein</fullName>
    </recommendedName>
</protein>
<sequence length="134" mass="15139">MEADDREEKWRTPLSRSVPRILRSPNFNFAFCNQEAAVANDNRQFFVNVQGVPVQEENGTSCWNPSGAKAVVLFTRILYNVAGVPLTDIGIISTYSEDVRKITLQLKARRLYSGRKKKVILLLLVANSDITLVR</sequence>
<accession>M2N2A7</accession>
<evidence type="ECO:0000313" key="3">
    <source>
        <dbReference type="Proteomes" id="UP000011761"/>
    </source>
</evidence>
<evidence type="ECO:0000259" key="1">
    <source>
        <dbReference type="Pfam" id="PF13087"/>
    </source>
</evidence>
<dbReference type="GeneID" id="19109059"/>
<dbReference type="InterPro" id="IPR027417">
    <property type="entry name" value="P-loop_NTPase"/>
</dbReference>
<proteinExistence type="predicted"/>
<dbReference type="InterPro" id="IPR041679">
    <property type="entry name" value="DNA2/NAM7-like_C"/>
</dbReference>
<gene>
    <name evidence="2" type="ORF">BAUCODRAFT_150486</name>
</gene>
<organism evidence="2 3">
    <name type="scientific">Baudoinia panamericana (strain UAMH 10762)</name>
    <name type="common">Angels' share fungus</name>
    <name type="synonym">Baudoinia compniacensis (strain UAMH 10762)</name>
    <dbReference type="NCBI Taxonomy" id="717646"/>
    <lineage>
        <taxon>Eukaryota</taxon>
        <taxon>Fungi</taxon>
        <taxon>Dikarya</taxon>
        <taxon>Ascomycota</taxon>
        <taxon>Pezizomycotina</taxon>
        <taxon>Dothideomycetes</taxon>
        <taxon>Dothideomycetidae</taxon>
        <taxon>Mycosphaerellales</taxon>
        <taxon>Teratosphaeriaceae</taxon>
        <taxon>Baudoinia</taxon>
    </lineage>
</organism>
<name>M2N2A7_BAUPA</name>
<dbReference type="Pfam" id="PF13087">
    <property type="entry name" value="AAA_12"/>
    <property type="match status" value="1"/>
</dbReference>
<dbReference type="HOGENOM" id="CLU_1895791_0_0_1"/>
<dbReference type="RefSeq" id="XP_007679418.1">
    <property type="nucleotide sequence ID" value="XM_007681228.1"/>
</dbReference>
<dbReference type="Proteomes" id="UP000011761">
    <property type="component" value="Unassembled WGS sequence"/>
</dbReference>
<evidence type="ECO:0000313" key="2">
    <source>
        <dbReference type="EMBL" id="EMC93114.1"/>
    </source>
</evidence>
<dbReference type="AlphaFoldDB" id="M2N2A7"/>
<dbReference type="KEGG" id="bcom:BAUCODRAFT_150486"/>
<reference evidence="2 3" key="1">
    <citation type="journal article" date="2012" name="PLoS Pathog.">
        <title>Diverse lifestyles and strategies of plant pathogenesis encoded in the genomes of eighteen Dothideomycetes fungi.</title>
        <authorList>
            <person name="Ohm R.A."/>
            <person name="Feau N."/>
            <person name="Henrissat B."/>
            <person name="Schoch C.L."/>
            <person name="Horwitz B.A."/>
            <person name="Barry K.W."/>
            <person name="Condon B.J."/>
            <person name="Copeland A.C."/>
            <person name="Dhillon B."/>
            <person name="Glaser F."/>
            <person name="Hesse C.N."/>
            <person name="Kosti I."/>
            <person name="LaButti K."/>
            <person name="Lindquist E.A."/>
            <person name="Lucas S."/>
            <person name="Salamov A.A."/>
            <person name="Bradshaw R.E."/>
            <person name="Ciuffetti L."/>
            <person name="Hamelin R.C."/>
            <person name="Kema G.H.J."/>
            <person name="Lawrence C."/>
            <person name="Scott J.A."/>
            <person name="Spatafora J.W."/>
            <person name="Turgeon B.G."/>
            <person name="de Wit P.J.G.M."/>
            <person name="Zhong S."/>
            <person name="Goodwin S.B."/>
            <person name="Grigoriev I.V."/>
        </authorList>
    </citation>
    <scope>NUCLEOTIDE SEQUENCE [LARGE SCALE GENOMIC DNA]</scope>
    <source>
        <strain evidence="2 3">UAMH 10762</strain>
    </source>
</reference>